<name>A0A8C4Q1N8_EPTBU</name>
<dbReference type="Ensembl" id="ENSEBUT00000009070.1">
    <property type="protein sequence ID" value="ENSEBUP00000008564.1"/>
    <property type="gene ID" value="ENSEBUG00000005545.1"/>
</dbReference>
<dbReference type="InterPro" id="IPR052338">
    <property type="entry name" value="Transposase_5"/>
</dbReference>
<dbReference type="Gene3D" id="3.30.420.10">
    <property type="entry name" value="Ribonuclease H-like superfamily/Ribonuclease H"/>
    <property type="match status" value="1"/>
</dbReference>
<protein>
    <recommendedName>
        <fullName evidence="5">Transposable element Tc1 transposase</fullName>
    </recommendedName>
</protein>
<sequence length="254" mass="29338">MREGNKGYPIWFKPPGRSMVAQVTENFNGGYRRNVSQSTVHHTLLCMGLRSRRAVRVPMMTPVHRCKRLQWAREHRNWTLEQWKKVAWSDESRFLLDHVDGRVRVCRLPGEVMARGCTGGGSVMLWAMFCWETLGPAIHVDVNLTRVTYLNIVADQVHPFMAKVFLEGSGLFQQDNVPCHTAHIVWECFEEHDEVFMVLPWPPNSPDLNPIEHLWDVLVRQVQSTAAPPLNLQDLKDLLLMFWYQTPQDPSGVL</sequence>
<dbReference type="GO" id="GO:0015074">
    <property type="term" value="P:DNA integration"/>
    <property type="evidence" value="ECO:0007669"/>
    <property type="project" value="InterPro"/>
</dbReference>
<dbReference type="GO" id="GO:0006313">
    <property type="term" value="P:DNA transposition"/>
    <property type="evidence" value="ECO:0007669"/>
    <property type="project" value="InterPro"/>
</dbReference>
<dbReference type="Pfam" id="PF01498">
    <property type="entry name" value="HTH_Tnp_Tc3_2"/>
    <property type="match status" value="1"/>
</dbReference>
<dbReference type="PANTHER" id="PTHR23022">
    <property type="entry name" value="TRANSPOSABLE ELEMENT-RELATED"/>
    <property type="match status" value="1"/>
</dbReference>
<dbReference type="InterPro" id="IPR036397">
    <property type="entry name" value="RNaseH_sf"/>
</dbReference>
<accession>A0A8C4Q1N8</accession>
<keyword evidence="4" id="KW-1185">Reference proteome</keyword>
<proteinExistence type="predicted"/>
<evidence type="ECO:0000313" key="4">
    <source>
        <dbReference type="Proteomes" id="UP000694388"/>
    </source>
</evidence>
<dbReference type="InterPro" id="IPR002492">
    <property type="entry name" value="Transposase_Tc1-like"/>
</dbReference>
<feature type="domain" description="Tc1-like transposase DDE" evidence="2">
    <location>
        <begin position="86"/>
        <end position="225"/>
    </location>
</feature>
<evidence type="ECO:0000259" key="1">
    <source>
        <dbReference type="Pfam" id="PF01498"/>
    </source>
</evidence>
<dbReference type="Proteomes" id="UP000694388">
    <property type="component" value="Unplaced"/>
</dbReference>
<dbReference type="InterPro" id="IPR038717">
    <property type="entry name" value="Tc1-like_DDE_dom"/>
</dbReference>
<evidence type="ECO:0008006" key="5">
    <source>
        <dbReference type="Google" id="ProtNLM"/>
    </source>
</evidence>
<dbReference type="GeneTree" id="ENSGT01150000286933"/>
<dbReference type="Pfam" id="PF13358">
    <property type="entry name" value="DDE_3"/>
    <property type="match status" value="1"/>
</dbReference>
<dbReference type="AlphaFoldDB" id="A0A8C4Q1N8"/>
<organism evidence="3 4">
    <name type="scientific">Eptatretus burgeri</name>
    <name type="common">Inshore hagfish</name>
    <dbReference type="NCBI Taxonomy" id="7764"/>
    <lineage>
        <taxon>Eukaryota</taxon>
        <taxon>Metazoa</taxon>
        <taxon>Chordata</taxon>
        <taxon>Craniata</taxon>
        <taxon>Vertebrata</taxon>
        <taxon>Cyclostomata</taxon>
        <taxon>Myxini</taxon>
        <taxon>Myxiniformes</taxon>
        <taxon>Myxinidae</taxon>
        <taxon>Eptatretinae</taxon>
        <taxon>Eptatretus</taxon>
    </lineage>
</organism>
<reference evidence="3" key="1">
    <citation type="submission" date="2025-08" db="UniProtKB">
        <authorList>
            <consortium name="Ensembl"/>
        </authorList>
    </citation>
    <scope>IDENTIFICATION</scope>
</reference>
<dbReference type="GO" id="GO:0003677">
    <property type="term" value="F:DNA binding"/>
    <property type="evidence" value="ECO:0007669"/>
    <property type="project" value="InterPro"/>
</dbReference>
<dbReference type="PANTHER" id="PTHR23022:SF135">
    <property type="entry name" value="SI:DKEY-77F5.3"/>
    <property type="match status" value="1"/>
</dbReference>
<evidence type="ECO:0000259" key="2">
    <source>
        <dbReference type="Pfam" id="PF13358"/>
    </source>
</evidence>
<reference evidence="3" key="2">
    <citation type="submission" date="2025-09" db="UniProtKB">
        <authorList>
            <consortium name="Ensembl"/>
        </authorList>
    </citation>
    <scope>IDENTIFICATION</scope>
</reference>
<feature type="domain" description="Transposase Tc1-like" evidence="1">
    <location>
        <begin position="34"/>
        <end position="77"/>
    </location>
</feature>
<dbReference type="OMA" id="HITEGTM"/>
<evidence type="ECO:0000313" key="3">
    <source>
        <dbReference type="Ensembl" id="ENSEBUP00000008564.1"/>
    </source>
</evidence>